<sequence>MTGASLYSRDEAALSALQKLRFFPLAVARGEGCYLIEEDGRRLLDLSASWGAASLGHGHPALRDAIDGALAVQAGASILSGTNAIAVELAETLLRLTPGDGDRRVWLGHSGSDANETVARVVPAATKRPRMMAFSGAYHGGTQGSMAVSGHSAQDGVAKEDGLTLVPYPDPFRPFNGDASGQALLDYIEHLLETSCPGEEVACFFMEPIQADGGLIVPPPGFLGGLAKLCARYGILTVCDEVKVGLARTGSLHCYMHEGFTPDILVLGKGLGGGLPVSAVIGPAWVMDHAPAFSMQTLHGNPVCAAAALAVLKTIGTEHLSHAARVTGDALQGHILTGAQSVPEIGDVRGRGLAVGVELVDPSTNAPDADLARKTVYRAWQLGAVFYYVGMQSNVLELTPPLTLTAQQAEEGAALLLTAVQDACAGLVSDADVAPFAGW</sequence>
<evidence type="ECO:0000256" key="4">
    <source>
        <dbReference type="RuleBase" id="RU003560"/>
    </source>
</evidence>
<dbReference type="PIRSF" id="PIRSF000521">
    <property type="entry name" value="Transaminase_4ab_Lys_Orn"/>
    <property type="match status" value="1"/>
</dbReference>
<accession>A0A916VSG0</accession>
<dbReference type="InterPro" id="IPR050103">
    <property type="entry name" value="Class-III_PLP-dep_AT"/>
</dbReference>
<reference evidence="5" key="2">
    <citation type="submission" date="2020-09" db="EMBL/GenBank/DDBJ databases">
        <authorList>
            <person name="Sun Q."/>
            <person name="Zhou Y."/>
        </authorList>
    </citation>
    <scope>NUCLEOTIDE SEQUENCE</scope>
    <source>
        <strain evidence="5">CGMCC 1.15880</strain>
    </source>
</reference>
<dbReference type="EMBL" id="BMKA01000004">
    <property type="protein sequence ID" value="GGA26576.1"/>
    <property type="molecule type" value="Genomic_DNA"/>
</dbReference>
<dbReference type="Gene3D" id="3.40.640.10">
    <property type="entry name" value="Type I PLP-dependent aspartate aminotransferase-like (Major domain)"/>
    <property type="match status" value="1"/>
</dbReference>
<evidence type="ECO:0000313" key="6">
    <source>
        <dbReference type="Proteomes" id="UP000628017"/>
    </source>
</evidence>
<keyword evidence="6" id="KW-1185">Reference proteome</keyword>
<keyword evidence="3 4" id="KW-0663">Pyridoxal phosphate</keyword>
<comment type="similarity">
    <text evidence="4">Belongs to the class-III pyridoxal-phosphate-dependent aminotransferase family.</text>
</comment>
<protein>
    <submittedName>
        <fullName evidence="5">Aspartate aminotransferase family protein</fullName>
    </submittedName>
</protein>
<dbReference type="InterPro" id="IPR015421">
    <property type="entry name" value="PyrdxlP-dep_Trfase_major"/>
</dbReference>
<dbReference type="AlphaFoldDB" id="A0A916VSG0"/>
<keyword evidence="2 5" id="KW-0808">Transferase</keyword>
<dbReference type="Proteomes" id="UP000628017">
    <property type="component" value="Unassembled WGS sequence"/>
</dbReference>
<evidence type="ECO:0000313" key="5">
    <source>
        <dbReference type="EMBL" id="GGA26576.1"/>
    </source>
</evidence>
<proteinExistence type="inferred from homology"/>
<evidence type="ECO:0000256" key="3">
    <source>
        <dbReference type="ARBA" id="ARBA00022898"/>
    </source>
</evidence>
<dbReference type="GO" id="GO:0030170">
    <property type="term" value="F:pyridoxal phosphate binding"/>
    <property type="evidence" value="ECO:0007669"/>
    <property type="project" value="InterPro"/>
</dbReference>
<dbReference type="PANTHER" id="PTHR11986">
    <property type="entry name" value="AMINOTRANSFERASE CLASS III"/>
    <property type="match status" value="1"/>
</dbReference>
<organism evidence="5 6">
    <name type="scientific">Neptunicoccus cionae</name>
    <dbReference type="NCBI Taxonomy" id="2035344"/>
    <lineage>
        <taxon>Bacteria</taxon>
        <taxon>Pseudomonadati</taxon>
        <taxon>Pseudomonadota</taxon>
        <taxon>Alphaproteobacteria</taxon>
        <taxon>Rhodobacterales</taxon>
        <taxon>Paracoccaceae</taxon>
        <taxon>Neptunicoccus</taxon>
    </lineage>
</organism>
<dbReference type="InterPro" id="IPR015422">
    <property type="entry name" value="PyrdxlP-dep_Trfase_small"/>
</dbReference>
<dbReference type="InterPro" id="IPR015424">
    <property type="entry name" value="PyrdxlP-dep_Trfase"/>
</dbReference>
<gene>
    <name evidence="5" type="ORF">GCM10011498_29430</name>
</gene>
<dbReference type="GO" id="GO:0042802">
    <property type="term" value="F:identical protein binding"/>
    <property type="evidence" value="ECO:0007669"/>
    <property type="project" value="TreeGrafter"/>
</dbReference>
<dbReference type="Gene3D" id="3.90.1150.10">
    <property type="entry name" value="Aspartate Aminotransferase, domain 1"/>
    <property type="match status" value="1"/>
</dbReference>
<evidence type="ECO:0000256" key="1">
    <source>
        <dbReference type="ARBA" id="ARBA00001933"/>
    </source>
</evidence>
<dbReference type="InterPro" id="IPR005814">
    <property type="entry name" value="Aminotrans_3"/>
</dbReference>
<name>A0A916VSG0_9RHOB</name>
<dbReference type="GO" id="GO:0008483">
    <property type="term" value="F:transaminase activity"/>
    <property type="evidence" value="ECO:0007669"/>
    <property type="project" value="UniProtKB-KW"/>
</dbReference>
<dbReference type="RefSeq" id="WP_188676942.1">
    <property type="nucleotide sequence ID" value="NZ_BMKA01000004.1"/>
</dbReference>
<comment type="cofactor">
    <cofactor evidence="1">
        <name>pyridoxal 5'-phosphate</name>
        <dbReference type="ChEBI" id="CHEBI:597326"/>
    </cofactor>
</comment>
<evidence type="ECO:0000256" key="2">
    <source>
        <dbReference type="ARBA" id="ARBA00022576"/>
    </source>
</evidence>
<dbReference type="CDD" id="cd00610">
    <property type="entry name" value="OAT_like"/>
    <property type="match status" value="1"/>
</dbReference>
<dbReference type="Pfam" id="PF00202">
    <property type="entry name" value="Aminotran_3"/>
    <property type="match status" value="1"/>
</dbReference>
<comment type="caution">
    <text evidence="5">The sequence shown here is derived from an EMBL/GenBank/DDBJ whole genome shotgun (WGS) entry which is preliminary data.</text>
</comment>
<reference evidence="5" key="1">
    <citation type="journal article" date="2014" name="Int. J. Syst. Evol. Microbiol.">
        <title>Complete genome sequence of Corynebacterium casei LMG S-19264T (=DSM 44701T), isolated from a smear-ripened cheese.</title>
        <authorList>
            <consortium name="US DOE Joint Genome Institute (JGI-PGF)"/>
            <person name="Walter F."/>
            <person name="Albersmeier A."/>
            <person name="Kalinowski J."/>
            <person name="Ruckert C."/>
        </authorList>
    </citation>
    <scope>NUCLEOTIDE SEQUENCE</scope>
    <source>
        <strain evidence="5">CGMCC 1.15880</strain>
    </source>
</reference>
<keyword evidence="2 5" id="KW-0032">Aminotransferase</keyword>
<dbReference type="SUPFAM" id="SSF53383">
    <property type="entry name" value="PLP-dependent transferases"/>
    <property type="match status" value="1"/>
</dbReference>